<dbReference type="GO" id="GO:0046872">
    <property type="term" value="F:metal ion binding"/>
    <property type="evidence" value="ECO:0007669"/>
    <property type="project" value="UniProtKB-KW"/>
</dbReference>
<organism evidence="8 9">
    <name type="scientific">Mariniphaga sediminis</name>
    <dbReference type="NCBI Taxonomy" id="1628158"/>
    <lineage>
        <taxon>Bacteria</taxon>
        <taxon>Pseudomonadati</taxon>
        <taxon>Bacteroidota</taxon>
        <taxon>Bacteroidia</taxon>
        <taxon>Marinilabiliales</taxon>
        <taxon>Prolixibacteraceae</taxon>
        <taxon>Mariniphaga</taxon>
    </lineage>
</organism>
<feature type="domain" description="LamG-like jellyroll fold" evidence="7">
    <location>
        <begin position="473"/>
        <end position="625"/>
    </location>
</feature>
<evidence type="ECO:0000256" key="6">
    <source>
        <dbReference type="SAM" id="SignalP"/>
    </source>
</evidence>
<dbReference type="Pfam" id="PF18962">
    <property type="entry name" value="Por_Secre_tail"/>
    <property type="match status" value="1"/>
</dbReference>
<evidence type="ECO:0000256" key="2">
    <source>
        <dbReference type="ARBA" id="ARBA00022723"/>
    </source>
</evidence>
<dbReference type="EMBL" id="QWET01000001">
    <property type="protein sequence ID" value="RIH66903.1"/>
    <property type="molecule type" value="Genomic_DNA"/>
</dbReference>
<keyword evidence="3 6" id="KW-0732">Signal</keyword>
<comment type="caution">
    <text evidence="8">The sequence shown here is derived from an EMBL/GenBank/DDBJ whole genome shotgun (WGS) entry which is preliminary data.</text>
</comment>
<evidence type="ECO:0000259" key="7">
    <source>
        <dbReference type="SMART" id="SM00560"/>
    </source>
</evidence>
<keyword evidence="4" id="KW-0106">Calcium</keyword>
<evidence type="ECO:0000313" key="8">
    <source>
        <dbReference type="EMBL" id="RIH66903.1"/>
    </source>
</evidence>
<dbReference type="SMART" id="SM00560">
    <property type="entry name" value="LamGL"/>
    <property type="match status" value="1"/>
</dbReference>
<dbReference type="InterPro" id="IPR026444">
    <property type="entry name" value="Secre_tail"/>
</dbReference>
<dbReference type="OrthoDB" id="2569184at2"/>
<keyword evidence="2" id="KW-0479">Metal-binding</keyword>
<evidence type="ECO:0000313" key="9">
    <source>
        <dbReference type="Proteomes" id="UP000266441"/>
    </source>
</evidence>
<protein>
    <submittedName>
        <fullName evidence="8">T9SS C-terminal target domain-containing protein</fullName>
    </submittedName>
</protein>
<feature type="signal peptide" evidence="6">
    <location>
        <begin position="1"/>
        <end position="21"/>
    </location>
</feature>
<dbReference type="InterPro" id="IPR051360">
    <property type="entry name" value="Neuronal_Pentraxin_Related"/>
</dbReference>
<feature type="chain" id="PRO_5017253593" evidence="6">
    <location>
        <begin position="22"/>
        <end position="971"/>
    </location>
</feature>
<evidence type="ECO:0000256" key="3">
    <source>
        <dbReference type="ARBA" id="ARBA00022729"/>
    </source>
</evidence>
<dbReference type="Gene3D" id="2.60.120.200">
    <property type="match status" value="2"/>
</dbReference>
<sequence>MKNLSIILFLSFVLTGINVHAQDTLKTEGQIPILGWNESPPPENTVDRFVEMKEAGFSYNFTRSYYDISSATNLLDTAEMAGIKLFVWCPESESDLENTVRSVMNHPALAGYYLRDEPPMSDFAALGELAKRIQALDSVHPCYVNLHPNYAQSSHLGTSSYETYVNTFMNTVDLQFYSFDHYPILAVDSVRYLRPEWYENLKIFSDEAKKAGKPFWAFALTTSHWSYPVPTVADLRLQMFSNLAYGAQGLQYFTYWTTYLPFYNGPIDINGNRSVVYYRVKQVNEEIQGLSGVFLGSGVVSVRHTGSIPQGTTRLAELPEQVNVLETSGQGAVVSVLERDSLAFLAVVNRDFRNSMDLTIKGDSSVRRVLKDGTLVPAEIKHIRTIAVGPGDIAVFTWPKGDSIRFEPLRGQLIHLPLDYDLKDVSGNGINGIDAGTEAVTFVDDPQRHRVANFTENSYVAFPDTSALHFGTEDFSFAVWVKFPAVGGTPVILSNKDFSSATGAGFSLYLDHADTPGSKQWGVSFADGSGNTLKWEASDHGGASIADDQWHFIAVSFERNGMMTVNLDGELMDGAMDMSVCPGSAYEAGHAYPLTLLQDRTGANPDKVSGNVDDFRLWGRALTEEEMSTVYVSDTTGKDRELVYLPLDSDLKDASGNGYDATDAGTVATTFVSDPDRGQVAYFDRLSHAALPKVDDLRLGTRDFSFSLWIKCSAAPYTPVIVSNKDLGALGATRKKGFAFFTNESNKSSGDRWSVNFANGETEEGGSGEAIRWNAKDNNIPTIADDKWHFVAISFDRDKTMDIYLDGELQPGSLDIGVMANGMAHDDVNDYPIMLMQDGSGKFWMDIPASMDEFRFWGRPLKPSEVRSLYNNELVTATEEVLQKGESTLEMRVYPNPASGLVNVDFNSKKAGDAYVLVFSNTGVLVKEIPHPVINGLNKVDFNVSGWPTGIYLVRVVSGADSESIRMVVTK</sequence>
<keyword evidence="9" id="KW-1185">Reference proteome</keyword>
<keyword evidence="5" id="KW-1015">Disulfide bond</keyword>
<dbReference type="Proteomes" id="UP000266441">
    <property type="component" value="Unassembled WGS sequence"/>
</dbReference>
<dbReference type="PANTHER" id="PTHR19277:SF125">
    <property type="entry name" value="B6"/>
    <property type="match status" value="1"/>
</dbReference>
<dbReference type="GO" id="GO:0004553">
    <property type="term" value="F:hydrolase activity, hydrolyzing O-glycosyl compounds"/>
    <property type="evidence" value="ECO:0007669"/>
    <property type="project" value="UniProtKB-ARBA"/>
</dbReference>
<dbReference type="PANTHER" id="PTHR19277">
    <property type="entry name" value="PENTRAXIN"/>
    <property type="match status" value="1"/>
</dbReference>
<dbReference type="RefSeq" id="WP_119347929.1">
    <property type="nucleotide sequence ID" value="NZ_QWET01000001.1"/>
</dbReference>
<dbReference type="InterPro" id="IPR013320">
    <property type="entry name" value="ConA-like_dom_sf"/>
</dbReference>
<accession>A0A399D6A8</accession>
<evidence type="ECO:0000256" key="1">
    <source>
        <dbReference type="ARBA" id="ARBA00001913"/>
    </source>
</evidence>
<dbReference type="SUPFAM" id="SSF49899">
    <property type="entry name" value="Concanavalin A-like lectins/glucanases"/>
    <property type="match status" value="2"/>
</dbReference>
<evidence type="ECO:0000256" key="4">
    <source>
        <dbReference type="ARBA" id="ARBA00022837"/>
    </source>
</evidence>
<proteinExistence type="predicted"/>
<evidence type="ECO:0000256" key="5">
    <source>
        <dbReference type="ARBA" id="ARBA00023157"/>
    </source>
</evidence>
<dbReference type="NCBIfam" id="TIGR04183">
    <property type="entry name" value="Por_Secre_tail"/>
    <property type="match status" value="1"/>
</dbReference>
<dbReference type="Pfam" id="PF13385">
    <property type="entry name" value="Laminin_G_3"/>
    <property type="match status" value="2"/>
</dbReference>
<dbReference type="SUPFAM" id="SSF51445">
    <property type="entry name" value="(Trans)glycosidases"/>
    <property type="match status" value="1"/>
</dbReference>
<name>A0A399D6A8_9BACT</name>
<dbReference type="InterPro" id="IPR006558">
    <property type="entry name" value="LamG-like"/>
</dbReference>
<comment type="cofactor">
    <cofactor evidence="1">
        <name>Ca(2+)</name>
        <dbReference type="ChEBI" id="CHEBI:29108"/>
    </cofactor>
</comment>
<reference evidence="8 9" key="1">
    <citation type="journal article" date="2015" name="Int. J. Syst. Evol. Microbiol.">
        <title>Mariniphaga sediminis sp. nov., isolated from coastal sediment.</title>
        <authorList>
            <person name="Wang F.Q."/>
            <person name="Shen Q.Y."/>
            <person name="Chen G.J."/>
            <person name="Du Z.J."/>
        </authorList>
    </citation>
    <scope>NUCLEOTIDE SEQUENCE [LARGE SCALE GENOMIC DNA]</scope>
    <source>
        <strain evidence="8 9">SY21</strain>
    </source>
</reference>
<gene>
    <name evidence="8" type="ORF">D1164_00255</name>
</gene>
<dbReference type="GO" id="GO:0005975">
    <property type="term" value="P:carbohydrate metabolic process"/>
    <property type="evidence" value="ECO:0007669"/>
    <property type="project" value="UniProtKB-ARBA"/>
</dbReference>
<dbReference type="InterPro" id="IPR017853">
    <property type="entry name" value="GH"/>
</dbReference>
<dbReference type="Gene3D" id="3.20.20.80">
    <property type="entry name" value="Glycosidases"/>
    <property type="match status" value="1"/>
</dbReference>
<dbReference type="AlphaFoldDB" id="A0A399D6A8"/>